<evidence type="ECO:0000256" key="8">
    <source>
        <dbReference type="SAM" id="MobiDB-lite"/>
    </source>
</evidence>
<evidence type="ECO:0000256" key="7">
    <source>
        <dbReference type="ARBA" id="ARBA00023054"/>
    </source>
</evidence>
<dbReference type="InterPro" id="IPR027417">
    <property type="entry name" value="P-loop_NTPase"/>
</dbReference>
<dbReference type="PANTHER" id="PTHR21470">
    <property type="entry name" value="RAB6-INTERACTING PROTEIN GORAB"/>
    <property type="match status" value="1"/>
</dbReference>
<evidence type="ECO:0000313" key="10">
    <source>
        <dbReference type="Proteomes" id="UP000076408"/>
    </source>
</evidence>
<dbReference type="GO" id="GO:0005794">
    <property type="term" value="C:Golgi apparatus"/>
    <property type="evidence" value="ECO:0007669"/>
    <property type="project" value="UniProtKB-SubCell"/>
</dbReference>
<dbReference type="PANTHER" id="PTHR21470:SF2">
    <property type="entry name" value="RAB6-INTERACTING GOLGIN"/>
    <property type="match status" value="1"/>
</dbReference>
<feature type="region of interest" description="Disordered" evidence="8">
    <location>
        <begin position="1155"/>
        <end position="1187"/>
    </location>
</feature>
<sequence>MANKASTEGVDFQRHLCYYLIGLLHNKYDYSIRNEANETTYGALDDVILKVHRNAEGADSHGLYFFQAKQKQDETRTLSIQDVLHERNACIEKYIETYGIYRNSPAHKRDGMPTEMIYWTTCDFHETTGEFLAAHTSSEPHLLLTIHIIKKVRIKHWKALFMFEMAQNLAAHAGSSKKKDNTNPFKYLNESVVEALSGEVLEPVEQTTAAEQQDAPTKVKLRETFLHDAPSLSEHAKQFRVSFIVACKILYTHPRNPTFDITSLKSKIFSTTAFNMGTRKAAMATDGSPVAGVSFSYRGLEEEELDWFFKHFIFYVKIPKGERMLKAVQDLLGDRFDKEMFETHLITEPLKLATLAERDKSQQQQDCLLTKSYVQSVMSMIELKRKLTVQPLKGIDFTKQSIEQLEAKIKSFSDKHPNWRSLAVVSQSKVAWTAVRIRKKFQRSLIVSNSADFEQLQDALKAIQNEPTQAQEPSQNVKQDNLFIHSLVNNLIGECAQYIMLLDLPDIAECSKWIVQQLADVKVIEIVHSIAADNAPTFVTDEVERCNVIVDPENVDIKHVTVDDKKLVLANYIAEDFIDSVKKVEELSTLTDIIVRSDVYEPDERHYIKRDLLEEGGTMITDRASLLASAHTVSIVSGTSGQGKTMELLQIAKLPLEETVCLYLRASTIAKGILQAENVASSDGFELLLSLLSITAPTGSRFVLDIVKKCLEQMRTVCLLVDGFDEIVEQYQNAVIKFLLKMLQCKGCRLVIGTRNESVSVLKEAFQYAAHYTLASFSYEAYFRQLWLSDASERTPTLEQNVDIFLSNFDALLKGAGWKSFLEVPQLCKIMGTIYQDRIRKPNIQWHTNYEIGSIYDTFVESKFEHTLRGKFDEMDRLHVWASELIRGEYYAKHAQLAYELEYSCCSDLTYCEQLQRFGLILLQCDASKRVNFMHRTVMDYFLVRYCLLEQEVEKAEFHSFLKRYFCVSRANIADKFIDFFLHDPERLSEGKRQIIRSHMDSGILPTCIRMALNNATFNTLRLLLSVAPKRLLAQLCFRFGASSSLQGKKLVANDSNDINLKRLGEKQTMLLLETLRACDEEYADDDYEEAYGYRSILHRMLFEANPDVEDTLEVAIRKPFPDVFDWVVAYCTVHLTVETERFSDDDIFKITRQAGGKDPAKDLSRPHNNRQPKVPPGAVKFVPPPATTNSGNLSTVSCVDTSIYPQHPIQQAVAFKPLPVMMNAPEDESILVLPKAPTFGKTLEPPSVASSAPGVPGSRMNPNDALTPFKGMSLKDFEQQRKMMEEQNRQKRDILHKAIEQHAQKTAAEANKIQEIKSELSKLDSELASDVAILRKQIDAASMHFSNVEKNYLTIENLFLKAKVELHQALEKKEMLTEHLCAIISHNEERKAKRLSELMEKVGISVNDNFDDTINGNSTGATDASTEPDSTQSPRN</sequence>
<evidence type="ECO:0000313" key="9">
    <source>
        <dbReference type="EnsemblMetazoa" id="ASTEI09042-PA"/>
    </source>
</evidence>
<dbReference type="Gene3D" id="3.40.50.300">
    <property type="entry name" value="P-loop containing nucleotide triphosphate hydrolases"/>
    <property type="match status" value="1"/>
</dbReference>
<accession>A0A182YKQ6</accession>
<feature type="region of interest" description="Disordered" evidence="8">
    <location>
        <begin position="1244"/>
        <end position="1270"/>
    </location>
</feature>
<protein>
    <recommendedName>
        <fullName evidence="4">RAB6-interacting golgin</fullName>
    </recommendedName>
</protein>
<dbReference type="VEuPathDB" id="VectorBase:ASTEI09042"/>
<dbReference type="VEuPathDB" id="VectorBase:ASTE015134"/>
<keyword evidence="5" id="KW-0963">Cytoplasm</keyword>
<dbReference type="Proteomes" id="UP000076408">
    <property type="component" value="Unassembled WGS sequence"/>
</dbReference>
<keyword evidence="7" id="KW-0175">Coiled coil</keyword>
<feature type="compositionally biased region" description="Low complexity" evidence="8">
    <location>
        <begin position="1246"/>
        <end position="1259"/>
    </location>
</feature>
<evidence type="ECO:0000256" key="1">
    <source>
        <dbReference type="ARBA" id="ARBA00004496"/>
    </source>
</evidence>
<reference evidence="9" key="2">
    <citation type="submission" date="2020-05" db="UniProtKB">
        <authorList>
            <consortium name="EnsemblMetazoa"/>
        </authorList>
    </citation>
    <scope>IDENTIFICATION</scope>
    <source>
        <strain evidence="9">Indian</strain>
    </source>
</reference>
<evidence type="ECO:0000256" key="4">
    <source>
        <dbReference type="ARBA" id="ARBA00014130"/>
    </source>
</evidence>
<proteinExistence type="inferred from homology"/>
<dbReference type="VEuPathDB" id="VectorBase:ASTEI20_031035"/>
<dbReference type="OMA" id="HERNACI"/>
<comment type="similarity">
    <text evidence="3">Belongs to the GORAB family.</text>
</comment>
<comment type="subcellular location">
    <subcellularLocation>
        <location evidence="1">Cytoplasm</location>
    </subcellularLocation>
    <subcellularLocation>
        <location evidence="2">Golgi apparatus</location>
    </subcellularLocation>
</comment>
<dbReference type="Pfam" id="PF05729">
    <property type="entry name" value="NACHT"/>
    <property type="match status" value="1"/>
</dbReference>
<reference evidence="10" key="1">
    <citation type="journal article" date="2014" name="Genome Biol.">
        <title>Genome analysis of a major urban malaria vector mosquito, Anopheles stephensi.</title>
        <authorList>
            <person name="Jiang X."/>
            <person name="Peery A."/>
            <person name="Hall A.B."/>
            <person name="Sharma A."/>
            <person name="Chen X.G."/>
            <person name="Waterhouse R.M."/>
            <person name="Komissarov A."/>
            <person name="Riehle M.M."/>
            <person name="Shouche Y."/>
            <person name="Sharakhova M.V."/>
            <person name="Lawson D."/>
            <person name="Pakpour N."/>
            <person name="Arensburger P."/>
            <person name="Davidson V.L."/>
            <person name="Eiglmeier K."/>
            <person name="Emrich S."/>
            <person name="George P."/>
            <person name="Kennedy R.C."/>
            <person name="Mane S.P."/>
            <person name="Maslen G."/>
            <person name="Oringanje C."/>
            <person name="Qi Y."/>
            <person name="Settlage R."/>
            <person name="Tojo M."/>
            <person name="Tubio J.M."/>
            <person name="Unger M.F."/>
            <person name="Wang B."/>
            <person name="Vernick K.D."/>
            <person name="Ribeiro J.M."/>
            <person name="James A.A."/>
            <person name="Michel K."/>
            <person name="Riehle M.A."/>
            <person name="Luckhart S."/>
            <person name="Sharakhov I.V."/>
            <person name="Tu Z."/>
        </authorList>
    </citation>
    <scope>NUCLEOTIDE SEQUENCE [LARGE SCALE GENOMIC DNA]</scope>
    <source>
        <strain evidence="10">Indian</strain>
    </source>
</reference>
<feature type="region of interest" description="Disordered" evidence="8">
    <location>
        <begin position="1410"/>
        <end position="1437"/>
    </location>
</feature>
<evidence type="ECO:0000256" key="3">
    <source>
        <dbReference type="ARBA" id="ARBA00005599"/>
    </source>
</evidence>
<dbReference type="GO" id="GO:1905515">
    <property type="term" value="P:non-motile cilium assembly"/>
    <property type="evidence" value="ECO:0007669"/>
    <property type="project" value="TreeGrafter"/>
</dbReference>
<evidence type="ECO:0000256" key="6">
    <source>
        <dbReference type="ARBA" id="ARBA00023034"/>
    </source>
</evidence>
<dbReference type="EnsemblMetazoa" id="ASTEI09042-RA">
    <property type="protein sequence ID" value="ASTEI09042-PA"/>
    <property type="gene ID" value="ASTEI09042"/>
</dbReference>
<keyword evidence="6" id="KW-0333">Golgi apparatus</keyword>
<organism evidence="9 10">
    <name type="scientific">Anopheles stephensi</name>
    <name type="common">Indo-Pakistan malaria mosquito</name>
    <dbReference type="NCBI Taxonomy" id="30069"/>
    <lineage>
        <taxon>Eukaryota</taxon>
        <taxon>Metazoa</taxon>
        <taxon>Ecdysozoa</taxon>
        <taxon>Arthropoda</taxon>
        <taxon>Hexapoda</taxon>
        <taxon>Insecta</taxon>
        <taxon>Pterygota</taxon>
        <taxon>Neoptera</taxon>
        <taxon>Endopterygota</taxon>
        <taxon>Diptera</taxon>
        <taxon>Nematocera</taxon>
        <taxon>Culicoidea</taxon>
        <taxon>Culicidae</taxon>
        <taxon>Anophelinae</taxon>
        <taxon>Anopheles</taxon>
    </lineage>
</organism>
<keyword evidence="10" id="KW-1185">Reference proteome</keyword>
<evidence type="ECO:0000256" key="2">
    <source>
        <dbReference type="ARBA" id="ARBA00004555"/>
    </source>
</evidence>
<evidence type="ECO:0000256" key="5">
    <source>
        <dbReference type="ARBA" id="ARBA00022490"/>
    </source>
</evidence>
<dbReference type="InterPro" id="IPR007033">
    <property type="entry name" value="GORAB"/>
</dbReference>
<dbReference type="InterPro" id="IPR007111">
    <property type="entry name" value="NACHT_NTPase"/>
</dbReference>
<name>A0A182YKQ6_ANOST</name>